<name>A0A0F9HGT4_9ZZZZ</name>
<evidence type="ECO:0000313" key="2">
    <source>
        <dbReference type="EMBL" id="KKL80860.1"/>
    </source>
</evidence>
<dbReference type="AlphaFoldDB" id="A0A0F9HGT4"/>
<evidence type="ECO:0000256" key="1">
    <source>
        <dbReference type="SAM" id="MobiDB-lite"/>
    </source>
</evidence>
<feature type="region of interest" description="Disordered" evidence="1">
    <location>
        <begin position="60"/>
        <end position="106"/>
    </location>
</feature>
<dbReference type="EMBL" id="LAZR01022730">
    <property type="protein sequence ID" value="KKL80860.1"/>
    <property type="molecule type" value="Genomic_DNA"/>
</dbReference>
<protein>
    <submittedName>
        <fullName evidence="2">Uncharacterized protein</fullName>
    </submittedName>
</protein>
<sequence length="106" mass="11992">MVACEDDDLDEYRLELGYGDLLLIDHHVRADFKNPEGAKGKDILMKTFRARMELALGEFGRQPATEQRDQDYKTAIRERPIIEEGETEDASTGNESNKDADKSTDA</sequence>
<reference evidence="2" key="1">
    <citation type="journal article" date="2015" name="Nature">
        <title>Complex archaea that bridge the gap between prokaryotes and eukaryotes.</title>
        <authorList>
            <person name="Spang A."/>
            <person name="Saw J.H."/>
            <person name="Jorgensen S.L."/>
            <person name="Zaremba-Niedzwiedzka K."/>
            <person name="Martijn J."/>
            <person name="Lind A.E."/>
            <person name="van Eijk R."/>
            <person name="Schleper C."/>
            <person name="Guy L."/>
            <person name="Ettema T.J."/>
        </authorList>
    </citation>
    <scope>NUCLEOTIDE SEQUENCE</scope>
</reference>
<gene>
    <name evidence="2" type="ORF">LCGC14_2000560</name>
</gene>
<proteinExistence type="predicted"/>
<accession>A0A0F9HGT4</accession>
<feature type="compositionally biased region" description="Basic and acidic residues" evidence="1">
    <location>
        <begin position="66"/>
        <end position="82"/>
    </location>
</feature>
<comment type="caution">
    <text evidence="2">The sequence shown here is derived from an EMBL/GenBank/DDBJ whole genome shotgun (WGS) entry which is preliminary data.</text>
</comment>
<feature type="compositionally biased region" description="Basic and acidic residues" evidence="1">
    <location>
        <begin position="96"/>
        <end position="106"/>
    </location>
</feature>
<organism evidence="2">
    <name type="scientific">marine sediment metagenome</name>
    <dbReference type="NCBI Taxonomy" id="412755"/>
    <lineage>
        <taxon>unclassified sequences</taxon>
        <taxon>metagenomes</taxon>
        <taxon>ecological metagenomes</taxon>
    </lineage>
</organism>